<comment type="caution">
    <text evidence="4">The sequence shown here is derived from an EMBL/GenBank/DDBJ whole genome shotgun (WGS) entry which is preliminary data.</text>
</comment>
<feature type="domain" description="Double zinc ribbon" evidence="3">
    <location>
        <begin position="6"/>
        <end position="59"/>
    </location>
</feature>
<gene>
    <name evidence="4" type="ORF">DW016_08595</name>
</gene>
<evidence type="ECO:0000259" key="3">
    <source>
        <dbReference type="Pfam" id="PF18912"/>
    </source>
</evidence>
<dbReference type="InterPro" id="IPR000836">
    <property type="entry name" value="PRTase_dom"/>
</dbReference>
<dbReference type="CDD" id="cd06223">
    <property type="entry name" value="PRTases_typeI"/>
    <property type="match status" value="1"/>
</dbReference>
<dbReference type="Proteomes" id="UP000261080">
    <property type="component" value="Unassembled WGS sequence"/>
</dbReference>
<dbReference type="InterPro" id="IPR029057">
    <property type="entry name" value="PRTase-like"/>
</dbReference>
<dbReference type="EMBL" id="QVLX01000004">
    <property type="protein sequence ID" value="RGE86992.1"/>
    <property type="molecule type" value="Genomic_DNA"/>
</dbReference>
<dbReference type="OrthoDB" id="9779910at2"/>
<evidence type="ECO:0000259" key="2">
    <source>
        <dbReference type="Pfam" id="PF00156"/>
    </source>
</evidence>
<proteinExistence type="inferred from homology"/>
<sequence>MNIIGKLLYPDVCPFCGKAYTKGICEDCKKNLFWAREPACKKCGKPLRDERTEFCKDCKERVETGMCYYDRGRSLWVHRPPVSGSVYQFKFHNRRVYARYYAGVMKEQFDRLIRKWNVQAIVPVPMDHKKRRRRGYNQAEVLARELGRITGIPVERKLLHKRKSRAAQKTLDRRGRAHNLEGSFWVERQTIALERILLIDDIYTTGNTVNEAAKILKKSGVRQVFFLTISIGQDI</sequence>
<dbReference type="InterPro" id="IPR051910">
    <property type="entry name" value="ComF/GntX_DNA_util-trans"/>
</dbReference>
<dbReference type="PANTHER" id="PTHR47505:SF1">
    <property type="entry name" value="DNA UTILIZATION PROTEIN YHGH"/>
    <property type="match status" value="1"/>
</dbReference>
<feature type="domain" description="Phosphoribosyltransferase" evidence="2">
    <location>
        <begin position="133"/>
        <end position="224"/>
    </location>
</feature>
<organism evidence="4 5">
    <name type="scientific">Sellimonas intestinalis</name>
    <dbReference type="NCBI Taxonomy" id="1653434"/>
    <lineage>
        <taxon>Bacteria</taxon>
        <taxon>Bacillati</taxon>
        <taxon>Bacillota</taxon>
        <taxon>Clostridia</taxon>
        <taxon>Lachnospirales</taxon>
        <taxon>Lachnospiraceae</taxon>
        <taxon>Sellimonas</taxon>
    </lineage>
</organism>
<evidence type="ECO:0000256" key="1">
    <source>
        <dbReference type="ARBA" id="ARBA00008007"/>
    </source>
</evidence>
<accession>A0A3E3K1J5</accession>
<dbReference type="Pfam" id="PF00156">
    <property type="entry name" value="Pribosyltran"/>
    <property type="match status" value="1"/>
</dbReference>
<dbReference type="Gene3D" id="3.40.50.2020">
    <property type="match status" value="1"/>
</dbReference>
<dbReference type="InterPro" id="IPR044005">
    <property type="entry name" value="DZR_2"/>
</dbReference>
<keyword evidence="5" id="KW-1185">Reference proteome</keyword>
<name>A0A3E3K1J5_9FIRM</name>
<comment type="similarity">
    <text evidence="1">Belongs to the ComF/GntX family.</text>
</comment>
<dbReference type="RefSeq" id="WP_117493531.1">
    <property type="nucleotide sequence ID" value="NZ_BAABYU010000001.1"/>
</dbReference>
<dbReference type="AlphaFoldDB" id="A0A3E3K1J5"/>
<dbReference type="SUPFAM" id="SSF53271">
    <property type="entry name" value="PRTase-like"/>
    <property type="match status" value="1"/>
</dbReference>
<evidence type="ECO:0000313" key="4">
    <source>
        <dbReference type="EMBL" id="RGE86992.1"/>
    </source>
</evidence>
<dbReference type="Pfam" id="PF18912">
    <property type="entry name" value="DZR_2"/>
    <property type="match status" value="1"/>
</dbReference>
<evidence type="ECO:0000313" key="5">
    <source>
        <dbReference type="Proteomes" id="UP000261080"/>
    </source>
</evidence>
<reference evidence="4 5" key="1">
    <citation type="submission" date="2018-08" db="EMBL/GenBank/DDBJ databases">
        <title>A genome reference for cultivated species of the human gut microbiota.</title>
        <authorList>
            <person name="Zou Y."/>
            <person name="Xue W."/>
            <person name="Luo G."/>
        </authorList>
    </citation>
    <scope>NUCLEOTIDE SEQUENCE [LARGE SCALE GENOMIC DNA]</scope>
    <source>
        <strain evidence="4 5">AF37-2AT</strain>
    </source>
</reference>
<dbReference type="PANTHER" id="PTHR47505">
    <property type="entry name" value="DNA UTILIZATION PROTEIN YHGH"/>
    <property type="match status" value="1"/>
</dbReference>
<protein>
    <submittedName>
        <fullName evidence="4">ComF family protein</fullName>
    </submittedName>
</protein>